<feature type="compositionally biased region" description="Basic and acidic residues" evidence="1">
    <location>
        <begin position="203"/>
        <end position="223"/>
    </location>
</feature>
<feature type="region of interest" description="Disordered" evidence="1">
    <location>
        <begin position="117"/>
        <end position="172"/>
    </location>
</feature>
<organism evidence="2 3">
    <name type="scientific">Trypanosoma rangeli SC58</name>
    <dbReference type="NCBI Taxonomy" id="429131"/>
    <lineage>
        <taxon>Eukaryota</taxon>
        <taxon>Discoba</taxon>
        <taxon>Euglenozoa</taxon>
        <taxon>Kinetoplastea</taxon>
        <taxon>Metakinetoplastina</taxon>
        <taxon>Trypanosomatida</taxon>
        <taxon>Trypanosomatidae</taxon>
        <taxon>Trypanosoma</taxon>
        <taxon>Herpetosoma</taxon>
    </lineage>
</organism>
<feature type="region of interest" description="Disordered" evidence="1">
    <location>
        <begin position="1"/>
        <end position="92"/>
    </location>
</feature>
<feature type="compositionally biased region" description="Basic and acidic residues" evidence="1">
    <location>
        <begin position="123"/>
        <end position="141"/>
    </location>
</feature>
<comment type="caution">
    <text evidence="2">The sequence shown here is derived from an EMBL/GenBank/DDBJ whole genome shotgun (WGS) entry which is preliminary data.</text>
</comment>
<reference evidence="2 3" key="1">
    <citation type="submission" date="2013-07" db="EMBL/GenBank/DDBJ databases">
        <authorList>
            <person name="Stoco P.H."/>
            <person name="Wagner G."/>
            <person name="Gerber A."/>
            <person name="Zaha A."/>
            <person name="Thompson C."/>
            <person name="Bartholomeu D.C."/>
            <person name="Luckemeyer D.D."/>
            <person name="Bahia D."/>
            <person name="Loreto E."/>
            <person name="Prestes E.B."/>
            <person name="Lima F.M."/>
            <person name="Rodrigues-Luiz G."/>
            <person name="Vallejo G.A."/>
            <person name="Filho J.F."/>
            <person name="Monteiro K.M."/>
            <person name="Tyler K.M."/>
            <person name="de Almeida L.G."/>
            <person name="Ortiz M.F."/>
            <person name="Siervo M.A."/>
            <person name="de Moraes M.H."/>
            <person name="Cunha O.L."/>
            <person name="Mendonca-Neto R."/>
            <person name="Silva R."/>
            <person name="Teixeira S.M."/>
            <person name="Murta S.M."/>
            <person name="Sincero T.C."/>
            <person name="Mendes T.A."/>
            <person name="Urmenyi T.P."/>
            <person name="Silva V.G."/>
            <person name="da Rocha W.D."/>
            <person name="Andersson B."/>
            <person name="Romanha A.J."/>
            <person name="Steindel M."/>
            <person name="de Vasconcelos A.T."/>
            <person name="Grisard E.C."/>
        </authorList>
    </citation>
    <scope>NUCLEOTIDE SEQUENCE [LARGE SCALE GENOMIC DNA]</scope>
    <source>
        <strain evidence="2 3">SC58</strain>
    </source>
</reference>
<dbReference type="AlphaFoldDB" id="A0A061IVY7"/>
<evidence type="ECO:0000256" key="1">
    <source>
        <dbReference type="SAM" id="MobiDB-lite"/>
    </source>
</evidence>
<dbReference type="EMBL" id="AUPL01007200">
    <property type="protein sequence ID" value="ESL05172.1"/>
    <property type="molecule type" value="Genomic_DNA"/>
</dbReference>
<feature type="region of interest" description="Disordered" evidence="1">
    <location>
        <begin position="194"/>
        <end position="229"/>
    </location>
</feature>
<keyword evidence="3" id="KW-1185">Reference proteome</keyword>
<dbReference type="OrthoDB" id="250275at2759"/>
<proteinExistence type="predicted"/>
<gene>
    <name evidence="2" type="ORF">TRSC58_07201</name>
</gene>
<evidence type="ECO:0000313" key="3">
    <source>
        <dbReference type="Proteomes" id="UP000031737"/>
    </source>
</evidence>
<protein>
    <submittedName>
        <fullName evidence="2">Uncharacterized protein</fullName>
    </submittedName>
</protein>
<accession>A0A061IVY7</accession>
<feature type="compositionally biased region" description="Low complexity" evidence="1">
    <location>
        <begin position="78"/>
        <end position="92"/>
    </location>
</feature>
<sequence>MKMKNQTSRRRRRSGSRRMRHKKTSSTGKEDHHQNPFGEEVVPPITGACPTRRRNGGRIVETGHSSVVGPGKQRLSVRASLDRSQSASSSFSAWRRGQQHFALMDSPDVEALKFIPTTSAALSRDEPHPKQQDPREHDKHPRLSLTQSRQKNERESPGPHDSTSPLLDSTGRGLDSVLESLQRRAWQNSPVPYRHSLNISRTSDCHRQNERRDLEDDTRKDSSSRIGTPVIAMDGGTVLQTWGPPPPLHKKPVVRRVKTGVGLSHHSCLIRDNRGTERVVLLGVVPTVPRPVAQFPPATRGMTAGTTLPPAVRRAARVVAAPTRRPKRF</sequence>
<dbReference type="VEuPathDB" id="TriTrypDB:TRSC58_07201"/>
<name>A0A061IVY7_TRYRA</name>
<evidence type="ECO:0000313" key="2">
    <source>
        <dbReference type="EMBL" id="ESL05172.1"/>
    </source>
</evidence>
<dbReference type="Proteomes" id="UP000031737">
    <property type="component" value="Unassembled WGS sequence"/>
</dbReference>
<feature type="compositionally biased region" description="Basic residues" evidence="1">
    <location>
        <begin position="1"/>
        <end position="24"/>
    </location>
</feature>